<feature type="compositionally biased region" description="Polar residues" evidence="1">
    <location>
        <begin position="1"/>
        <end position="16"/>
    </location>
</feature>
<proteinExistence type="predicted"/>
<feature type="region of interest" description="Disordered" evidence="1">
    <location>
        <begin position="72"/>
        <end position="110"/>
    </location>
</feature>
<evidence type="ECO:0000256" key="1">
    <source>
        <dbReference type="SAM" id="MobiDB-lite"/>
    </source>
</evidence>
<feature type="region of interest" description="Disordered" evidence="1">
    <location>
        <begin position="208"/>
        <end position="242"/>
    </location>
</feature>
<name>R7W4C9_AEGTA</name>
<accession>R7W4C9</accession>
<organism evidence="2">
    <name type="scientific">Aegilops tauschii</name>
    <name type="common">Tausch's goatgrass</name>
    <name type="synonym">Aegilops squarrosa</name>
    <dbReference type="NCBI Taxonomy" id="37682"/>
    <lineage>
        <taxon>Eukaryota</taxon>
        <taxon>Viridiplantae</taxon>
        <taxon>Streptophyta</taxon>
        <taxon>Embryophyta</taxon>
        <taxon>Tracheophyta</taxon>
        <taxon>Spermatophyta</taxon>
        <taxon>Magnoliopsida</taxon>
        <taxon>Liliopsida</taxon>
        <taxon>Poales</taxon>
        <taxon>Poaceae</taxon>
        <taxon>BOP clade</taxon>
        <taxon>Pooideae</taxon>
        <taxon>Triticodae</taxon>
        <taxon>Triticeae</taxon>
        <taxon>Triticinae</taxon>
        <taxon>Aegilops</taxon>
    </lineage>
</organism>
<feature type="region of interest" description="Disordered" evidence="1">
    <location>
        <begin position="1"/>
        <end position="41"/>
    </location>
</feature>
<feature type="compositionally biased region" description="Low complexity" evidence="1">
    <location>
        <begin position="212"/>
        <end position="227"/>
    </location>
</feature>
<reference evidence="2" key="1">
    <citation type="submission" date="2015-06" db="UniProtKB">
        <authorList>
            <consortium name="EnsemblPlants"/>
        </authorList>
    </citation>
    <scope>IDENTIFICATION</scope>
</reference>
<feature type="compositionally biased region" description="Polar residues" evidence="1">
    <location>
        <begin position="164"/>
        <end position="176"/>
    </location>
</feature>
<evidence type="ECO:0000313" key="2">
    <source>
        <dbReference type="EnsemblPlants" id="EMT14543"/>
    </source>
</evidence>
<dbReference type="EnsemblPlants" id="EMT14543">
    <property type="protein sequence ID" value="EMT14543"/>
    <property type="gene ID" value="F775_43440"/>
</dbReference>
<feature type="region of interest" description="Disordered" evidence="1">
    <location>
        <begin position="159"/>
        <end position="181"/>
    </location>
</feature>
<dbReference type="AlphaFoldDB" id="R7W4C9"/>
<feature type="compositionally biased region" description="Polar residues" evidence="1">
    <location>
        <begin position="230"/>
        <end position="242"/>
    </location>
</feature>
<feature type="compositionally biased region" description="Basic and acidic residues" evidence="1">
    <location>
        <begin position="17"/>
        <end position="41"/>
    </location>
</feature>
<sequence>MEVSPSPATVTTCTNNPRDDGHRSAGLNPRDEPDGAFELPEKHVAATAPVANHDAQRAVGHERGQPRVHVDHGAAVPGGCDGPEHGGDLLLPDGAEGEDAARGEELGDGDAAHLAPVIAVGREDDVPARPPWVSTRMVELSGRVANEASWVFITSRAASRDETTSVGTSPSQSSMTGHPCRRARSRMARCGSAPTMWCMLPITGSVHGPGGSRSLSLPSAAAPLPRRQASRTTSSDPMASTR</sequence>
<protein>
    <submittedName>
        <fullName evidence="2">Uncharacterized protein</fullName>
    </submittedName>
</protein>